<comment type="caution">
    <text evidence="1">The sequence shown here is derived from an EMBL/GenBank/DDBJ whole genome shotgun (WGS) entry which is preliminary data.</text>
</comment>
<accession>A0A918AFM2</accession>
<evidence type="ECO:0000313" key="1">
    <source>
        <dbReference type="EMBL" id="GGP35712.1"/>
    </source>
</evidence>
<proteinExistence type="predicted"/>
<dbReference type="EMBL" id="BMRG01000001">
    <property type="protein sequence ID" value="GGP35712.1"/>
    <property type="molecule type" value="Genomic_DNA"/>
</dbReference>
<dbReference type="Proteomes" id="UP000639606">
    <property type="component" value="Unassembled WGS sequence"/>
</dbReference>
<dbReference type="AlphaFoldDB" id="A0A918AFM2"/>
<reference evidence="1" key="2">
    <citation type="submission" date="2020-09" db="EMBL/GenBank/DDBJ databases">
        <authorList>
            <person name="Sun Q."/>
            <person name="Ohkuma M."/>
        </authorList>
    </citation>
    <scope>NUCLEOTIDE SEQUENCE</scope>
    <source>
        <strain evidence="1">JCM 3313</strain>
    </source>
</reference>
<evidence type="ECO:0008006" key="3">
    <source>
        <dbReference type="Google" id="ProtNLM"/>
    </source>
</evidence>
<keyword evidence="2" id="KW-1185">Reference proteome</keyword>
<protein>
    <recommendedName>
        <fullName evidence="3">Endonuclease/exonuclease/phosphatase family protein</fullName>
    </recommendedName>
</protein>
<reference evidence="1" key="1">
    <citation type="journal article" date="2014" name="Int. J. Syst. Evol. Microbiol.">
        <title>Complete genome sequence of Corynebacterium casei LMG S-19264T (=DSM 44701T), isolated from a smear-ripened cheese.</title>
        <authorList>
            <consortium name="US DOE Joint Genome Institute (JGI-PGF)"/>
            <person name="Walter F."/>
            <person name="Albersmeier A."/>
            <person name="Kalinowski J."/>
            <person name="Ruckert C."/>
        </authorList>
    </citation>
    <scope>NUCLEOTIDE SEQUENCE</scope>
    <source>
        <strain evidence="1">JCM 3313</strain>
    </source>
</reference>
<organism evidence="1 2">
    <name type="scientific">Saccharothrix coeruleofusca</name>
    <dbReference type="NCBI Taxonomy" id="33919"/>
    <lineage>
        <taxon>Bacteria</taxon>
        <taxon>Bacillati</taxon>
        <taxon>Actinomycetota</taxon>
        <taxon>Actinomycetes</taxon>
        <taxon>Pseudonocardiales</taxon>
        <taxon>Pseudonocardiaceae</taxon>
        <taxon>Saccharothrix</taxon>
    </lineage>
</organism>
<dbReference type="InterPro" id="IPR036691">
    <property type="entry name" value="Endo/exonu/phosph_ase_sf"/>
</dbReference>
<evidence type="ECO:0000313" key="2">
    <source>
        <dbReference type="Proteomes" id="UP000639606"/>
    </source>
</evidence>
<name>A0A918AFM2_9PSEU</name>
<sequence length="39" mass="4377">MQIDHVLVDNRCPVDRFEVIDIAGTDHRAVLAEFVVPDA</sequence>
<gene>
    <name evidence="1" type="ORF">GCM10010185_03300</name>
</gene>
<dbReference type="SUPFAM" id="SSF56219">
    <property type="entry name" value="DNase I-like"/>
    <property type="match status" value="1"/>
</dbReference>